<dbReference type="InterPro" id="IPR020904">
    <property type="entry name" value="Sc_DH/Rdtase_CS"/>
</dbReference>
<dbReference type="STRING" id="52.CMC5_040640"/>
<dbReference type="PROSITE" id="PS00061">
    <property type="entry name" value="ADH_SHORT"/>
    <property type="match status" value="1"/>
</dbReference>
<evidence type="ECO:0000256" key="3">
    <source>
        <dbReference type="RuleBase" id="RU000363"/>
    </source>
</evidence>
<evidence type="ECO:0000256" key="2">
    <source>
        <dbReference type="ARBA" id="ARBA00023002"/>
    </source>
</evidence>
<dbReference type="PANTHER" id="PTHR43008:SF7">
    <property type="entry name" value="SHORT CHAIN DEHYDROGENASE_REDUCTASE (AFU_ORTHOLOGUE AFUA_2G00830)"/>
    <property type="match status" value="1"/>
</dbReference>
<evidence type="ECO:0000313" key="5">
    <source>
        <dbReference type="Proteomes" id="UP000067626"/>
    </source>
</evidence>
<reference evidence="4 5" key="1">
    <citation type="submission" date="2015-07" db="EMBL/GenBank/DDBJ databases">
        <title>Genome analysis of myxobacterium Chondromyces crocatus Cm c5 reveals a high potential for natural compound synthesis and the genetic basis for the loss of fruiting body formation.</title>
        <authorList>
            <person name="Zaburannyi N."/>
            <person name="Bunk B."/>
            <person name="Maier J."/>
            <person name="Overmann J."/>
            <person name="Mueller R."/>
        </authorList>
    </citation>
    <scope>NUCLEOTIDE SEQUENCE [LARGE SCALE GENOMIC DNA]</scope>
    <source>
        <strain evidence="4 5">Cm c5</strain>
    </source>
</reference>
<dbReference type="RefSeq" id="WP_050431911.1">
    <property type="nucleotide sequence ID" value="NZ_CP012159.1"/>
</dbReference>
<accession>A0A0K1EH39</accession>
<dbReference type="KEGG" id="ccro:CMC5_040640"/>
<dbReference type="Proteomes" id="UP000067626">
    <property type="component" value="Chromosome"/>
</dbReference>
<protein>
    <submittedName>
        <fullName evidence="4">Short-chain dehydrogenase</fullName>
    </submittedName>
</protein>
<evidence type="ECO:0000256" key="1">
    <source>
        <dbReference type="ARBA" id="ARBA00006484"/>
    </source>
</evidence>
<dbReference type="InterPro" id="IPR036291">
    <property type="entry name" value="NAD(P)-bd_dom_sf"/>
</dbReference>
<evidence type="ECO:0000313" key="4">
    <source>
        <dbReference type="EMBL" id="AKT39913.1"/>
    </source>
</evidence>
<keyword evidence="2" id="KW-0560">Oxidoreductase</keyword>
<dbReference type="PRINTS" id="PR00080">
    <property type="entry name" value="SDRFAMILY"/>
</dbReference>
<dbReference type="SUPFAM" id="SSF51735">
    <property type="entry name" value="NAD(P)-binding Rossmann-fold domains"/>
    <property type="match status" value="1"/>
</dbReference>
<dbReference type="OrthoDB" id="4690547at2"/>
<dbReference type="PANTHER" id="PTHR43008">
    <property type="entry name" value="BENZIL REDUCTASE"/>
    <property type="match status" value="1"/>
</dbReference>
<dbReference type="CDD" id="cd05233">
    <property type="entry name" value="SDR_c"/>
    <property type="match status" value="1"/>
</dbReference>
<dbReference type="EMBL" id="CP012159">
    <property type="protein sequence ID" value="AKT39913.1"/>
    <property type="molecule type" value="Genomic_DNA"/>
</dbReference>
<gene>
    <name evidence="4" type="ORF">CMC5_040640</name>
</gene>
<dbReference type="AlphaFoldDB" id="A0A0K1EH39"/>
<dbReference type="Pfam" id="PF00106">
    <property type="entry name" value="adh_short"/>
    <property type="match status" value="1"/>
</dbReference>
<dbReference type="Gene3D" id="3.40.50.720">
    <property type="entry name" value="NAD(P)-binding Rossmann-like Domain"/>
    <property type="match status" value="1"/>
</dbReference>
<comment type="similarity">
    <text evidence="1 3">Belongs to the short-chain dehydrogenases/reductases (SDR) family.</text>
</comment>
<keyword evidence="5" id="KW-1185">Reference proteome</keyword>
<dbReference type="GO" id="GO:0050664">
    <property type="term" value="F:oxidoreductase activity, acting on NAD(P)H, oxygen as acceptor"/>
    <property type="evidence" value="ECO:0007669"/>
    <property type="project" value="TreeGrafter"/>
</dbReference>
<proteinExistence type="inferred from homology"/>
<dbReference type="PRINTS" id="PR00081">
    <property type="entry name" value="GDHRDH"/>
</dbReference>
<dbReference type="InterPro" id="IPR002347">
    <property type="entry name" value="SDR_fam"/>
</dbReference>
<sequence length="285" mass="30272">MTQHPALTPGRVAVVTGAASGIGLAAAQRFARLGLKVCLADLEGPALDTAARSVAALAPGGEADVRAVPTDVARLDDVQRLKEAAYGAFGEVAVLMNNAAIGGGGKLWESPERWRRLIEVNLWGVIHGVQAFTEAMTAQGTPAAIVNTGSKQGITTPPGDTAYNISKAGVKVLTEQLAHDLRGLAGCQVTTHLLVPGYTFTGMTGRTEKPEAAWTADQVVDLLLEAMGRGEFYILCPDNAVTREMDERRIQWAADDLIKNRPALSRWHPDHAQAFEAFMAGVKKP</sequence>
<name>A0A0K1EH39_CHOCO</name>
<organism evidence="4 5">
    <name type="scientific">Chondromyces crocatus</name>
    <dbReference type="NCBI Taxonomy" id="52"/>
    <lineage>
        <taxon>Bacteria</taxon>
        <taxon>Pseudomonadati</taxon>
        <taxon>Myxococcota</taxon>
        <taxon>Polyangia</taxon>
        <taxon>Polyangiales</taxon>
        <taxon>Polyangiaceae</taxon>
        <taxon>Chondromyces</taxon>
    </lineage>
</organism>
<dbReference type="PATRIC" id="fig|52.7.peg.4475"/>